<gene>
    <name evidence="5" type="ORF">NATSA_12350</name>
</gene>
<evidence type="ECO:0000259" key="4">
    <source>
        <dbReference type="PROSITE" id="PS51186"/>
    </source>
</evidence>
<dbReference type="PROSITE" id="PS01227">
    <property type="entry name" value="UPF0012"/>
    <property type="match status" value="1"/>
</dbReference>
<dbReference type="PANTHER" id="PTHR23088:SF50">
    <property type="entry name" value="HYDROLASE YHCX"/>
    <property type="match status" value="1"/>
</dbReference>
<comment type="similarity">
    <text evidence="1">Belongs to the carbon-nitrogen hydrolase superfamily. NIT1/NIT2 family.</text>
</comment>
<dbReference type="InterPro" id="IPR000182">
    <property type="entry name" value="GNAT_dom"/>
</dbReference>
<dbReference type="PANTHER" id="PTHR23088">
    <property type="entry name" value="NITRILASE-RELATED"/>
    <property type="match status" value="1"/>
</dbReference>
<dbReference type="Pfam" id="PF00583">
    <property type="entry name" value="Acetyltransf_1"/>
    <property type="match status" value="1"/>
</dbReference>
<dbReference type="SUPFAM" id="SSF56317">
    <property type="entry name" value="Carbon-nitrogen hydrolase"/>
    <property type="match status" value="1"/>
</dbReference>
<evidence type="ECO:0000259" key="3">
    <source>
        <dbReference type="PROSITE" id="PS50263"/>
    </source>
</evidence>
<evidence type="ECO:0000313" key="5">
    <source>
        <dbReference type="EMBL" id="MBP3193460.1"/>
    </source>
</evidence>
<evidence type="ECO:0000256" key="1">
    <source>
        <dbReference type="ARBA" id="ARBA00010613"/>
    </source>
</evidence>
<dbReference type="PROSITE" id="PS50263">
    <property type="entry name" value="CN_HYDROLASE"/>
    <property type="match status" value="1"/>
</dbReference>
<dbReference type="Gene3D" id="3.40.630.30">
    <property type="match status" value="1"/>
</dbReference>
<dbReference type="CDD" id="cd04301">
    <property type="entry name" value="NAT_SF"/>
    <property type="match status" value="1"/>
</dbReference>
<evidence type="ECO:0000313" key="6">
    <source>
        <dbReference type="Proteomes" id="UP000673975"/>
    </source>
</evidence>
<dbReference type="EMBL" id="JAFIDN010000010">
    <property type="protein sequence ID" value="MBP3193460.1"/>
    <property type="molecule type" value="Genomic_DNA"/>
</dbReference>
<accession>A0A8J7UVH6</accession>
<keyword evidence="5" id="KW-0378">Hydrolase</keyword>
<dbReference type="SUPFAM" id="SSF55729">
    <property type="entry name" value="Acyl-CoA N-acyltransferases (Nat)"/>
    <property type="match status" value="1"/>
</dbReference>
<dbReference type="GO" id="GO:0016787">
    <property type="term" value="F:hydrolase activity"/>
    <property type="evidence" value="ECO:0007669"/>
    <property type="project" value="UniProtKB-KW"/>
</dbReference>
<feature type="region of interest" description="Disordered" evidence="2">
    <location>
        <begin position="512"/>
        <end position="532"/>
    </location>
</feature>
<proteinExistence type="inferred from homology"/>
<dbReference type="PROSITE" id="PS51186">
    <property type="entry name" value="GNAT"/>
    <property type="match status" value="1"/>
</dbReference>
<reference evidence="5" key="1">
    <citation type="submission" date="2021-02" db="EMBL/GenBank/DDBJ databases">
        <title>Natronogracilivirga saccharolytica gen. nov. sp. nov. a new anaerobic, haloalkiliphilic carbohydrate-fermenting bacterium from soda lake and proposing of Cyclonatronumiaceae fam. nov. in the phylum Balneolaeota.</title>
        <authorList>
            <person name="Zhilina T.N."/>
            <person name="Sorokin D.Y."/>
            <person name="Zavarzina D.G."/>
            <person name="Toshchakov S.V."/>
            <person name="Kublanov I.V."/>
        </authorList>
    </citation>
    <scope>NUCLEOTIDE SEQUENCE</scope>
    <source>
        <strain evidence="5">Z-1702</strain>
    </source>
</reference>
<feature type="compositionally biased region" description="Acidic residues" evidence="2">
    <location>
        <begin position="520"/>
        <end position="532"/>
    </location>
</feature>
<evidence type="ECO:0000256" key="2">
    <source>
        <dbReference type="SAM" id="MobiDB-lite"/>
    </source>
</evidence>
<dbReference type="Gene3D" id="3.60.110.10">
    <property type="entry name" value="Carbon-nitrogen hydrolase"/>
    <property type="match status" value="1"/>
</dbReference>
<dbReference type="Proteomes" id="UP000673975">
    <property type="component" value="Unassembled WGS sequence"/>
</dbReference>
<sequence length="532" mass="61980">MPSDHSNPSLEIRPLSLKDYKSVKALQLKCFPDMEPYEYRHFRSQLKHFNDGQMGVFFDGKLIGCSNSLILDLDEYSADHTWEEIADDGFIRNHDPEGDTLYGIEVMVDPEYRDMKIGRRIYEERMELCRRLNLRRILVGGRLPNYHKHQDKMDIYTYVRSVMNKKLYDPVLTFQLQNDFVVKRIIRDYLEEDTDSCGYAALLEWTNFEYQAQEPKQRITSMPVRLCCVQYQMRKISSFDEFATHVEYFVDVASDYKSDFVLFPELLTTQLLSFHEEKRPGLAARELTTYTDRYIEFFQDMALSYNINIIGGSHFTLEKDNVFNVSYLFRRDGTYEKQYKIHITPDESLWWGVQPGSIPKVFDTDRGKIAINICYDVEFPEMARYAVDNGANILFVPFCTDERHGFTRVRTCAQARAIENQIYVAMAGTTGNIPSVENMAIQYAQSAIFTPSDFPFSRDGIAALSDENTEMVVLADIDTEVLRRSRHSGTVMPLKDRRGDLYSVQFRDLSEHSRVMPDDPPFDPEGDEEEFE</sequence>
<dbReference type="InterPro" id="IPR036526">
    <property type="entry name" value="C-N_Hydrolase_sf"/>
</dbReference>
<protein>
    <submittedName>
        <fullName evidence="5">Bifunctional GNAT family N-acetyltransferase/carbon-nitrogen hydrolase family protein</fullName>
    </submittedName>
</protein>
<organism evidence="5 6">
    <name type="scientific">Natronogracilivirga saccharolytica</name>
    <dbReference type="NCBI Taxonomy" id="2812953"/>
    <lineage>
        <taxon>Bacteria</taxon>
        <taxon>Pseudomonadati</taxon>
        <taxon>Balneolota</taxon>
        <taxon>Balneolia</taxon>
        <taxon>Balneolales</taxon>
        <taxon>Cyclonatronaceae</taxon>
        <taxon>Natronogracilivirga</taxon>
    </lineage>
</organism>
<dbReference type="InterPro" id="IPR003010">
    <property type="entry name" value="C-N_Hydrolase"/>
</dbReference>
<comment type="caution">
    <text evidence="5">The sequence shown here is derived from an EMBL/GenBank/DDBJ whole genome shotgun (WGS) entry which is preliminary data.</text>
</comment>
<feature type="domain" description="CN hydrolase" evidence="3">
    <location>
        <begin position="224"/>
        <end position="479"/>
    </location>
</feature>
<dbReference type="AlphaFoldDB" id="A0A8J7UVH6"/>
<dbReference type="GO" id="GO:0016747">
    <property type="term" value="F:acyltransferase activity, transferring groups other than amino-acyl groups"/>
    <property type="evidence" value="ECO:0007669"/>
    <property type="project" value="InterPro"/>
</dbReference>
<keyword evidence="6" id="KW-1185">Reference proteome</keyword>
<dbReference type="Pfam" id="PF00795">
    <property type="entry name" value="CN_hydrolase"/>
    <property type="match status" value="1"/>
</dbReference>
<feature type="domain" description="N-acetyltransferase" evidence="4">
    <location>
        <begin position="10"/>
        <end position="168"/>
    </location>
</feature>
<dbReference type="RefSeq" id="WP_210512915.1">
    <property type="nucleotide sequence ID" value="NZ_JAFIDN010000010.1"/>
</dbReference>
<name>A0A8J7UVH6_9BACT</name>
<dbReference type="InterPro" id="IPR016181">
    <property type="entry name" value="Acyl_CoA_acyltransferase"/>
</dbReference>
<dbReference type="CDD" id="cd07574">
    <property type="entry name" value="nitrilase_Rim1_like"/>
    <property type="match status" value="1"/>
</dbReference>
<dbReference type="InterPro" id="IPR001110">
    <property type="entry name" value="UPF0012_CS"/>
</dbReference>